<dbReference type="NCBIfam" id="NF008395">
    <property type="entry name" value="PRK11193.1"/>
    <property type="match status" value="1"/>
</dbReference>
<dbReference type="RefSeq" id="WP_081153816.1">
    <property type="nucleotide sequence ID" value="NZ_CP020465.1"/>
</dbReference>
<sequence>MKNLKLPITIDPSRSAQRKLVCEGYFEVSGMNRLLAVCDAQGEQVQVNANFSVDEVGLVVISGSSSATVTLTCQRCTEEFDSVLEVDFTFSPVKDAEAAAELPSYYDAIELDENGEVNLRELVEDEFLLEIPLIPRHPIKDCQAPSDSVWGELPEELEKPNPFDILKKIK</sequence>
<comment type="similarity">
    <text evidence="2">Belongs to the DUF177 domain family.</text>
</comment>
<evidence type="ECO:0000256" key="3">
    <source>
        <dbReference type="ARBA" id="ARBA00015716"/>
    </source>
</evidence>
<dbReference type="OrthoDB" id="9786771at2"/>
<protein>
    <recommendedName>
        <fullName evidence="3">Large ribosomal RNA subunit accumulation protein YceD</fullName>
    </recommendedName>
    <alternativeName>
        <fullName evidence="5">23S rRNA accumulation protein YceD</fullName>
    </alternativeName>
</protein>
<comment type="function">
    <text evidence="1">Plays a role in synthesis, processing and/or stability of 23S rRNA.</text>
</comment>
<dbReference type="Proteomes" id="UP000202259">
    <property type="component" value="Chromosome"/>
</dbReference>
<gene>
    <name evidence="6" type="ORF">B5D82_18560</name>
</gene>
<dbReference type="GO" id="GO:0042254">
    <property type="term" value="P:ribosome biogenesis"/>
    <property type="evidence" value="ECO:0007669"/>
    <property type="project" value="UniProtKB-KW"/>
</dbReference>
<dbReference type="InterPro" id="IPR039255">
    <property type="entry name" value="YceD_bac"/>
</dbReference>
<dbReference type="PANTHER" id="PTHR38099:SF1">
    <property type="entry name" value="LARGE RIBOSOMAL RNA SUBUNIT ACCUMULATION PROTEIN YCED"/>
    <property type="match status" value="1"/>
</dbReference>
<evidence type="ECO:0000256" key="1">
    <source>
        <dbReference type="ARBA" id="ARBA00002868"/>
    </source>
</evidence>
<dbReference type="PANTHER" id="PTHR38099">
    <property type="entry name" value="LARGE RIBOSOMAL RNA SUBUNIT ACCUMULATION PROTEIN YCED"/>
    <property type="match status" value="1"/>
</dbReference>
<dbReference type="KEGG" id="cber:B5D82_18560"/>
<dbReference type="EMBL" id="CP020465">
    <property type="protein sequence ID" value="ASP49601.1"/>
    <property type="molecule type" value="Genomic_DNA"/>
</dbReference>
<dbReference type="InterPro" id="IPR003772">
    <property type="entry name" value="YceD"/>
</dbReference>
<evidence type="ECO:0000256" key="2">
    <source>
        <dbReference type="ARBA" id="ARBA00010740"/>
    </source>
</evidence>
<dbReference type="GO" id="GO:0005829">
    <property type="term" value="C:cytosol"/>
    <property type="evidence" value="ECO:0007669"/>
    <property type="project" value="TreeGrafter"/>
</dbReference>
<evidence type="ECO:0000256" key="4">
    <source>
        <dbReference type="ARBA" id="ARBA00022517"/>
    </source>
</evidence>
<keyword evidence="4" id="KW-0690">Ribosome biogenesis</keyword>
<accession>A0A222GCT8</accession>
<evidence type="ECO:0000313" key="6">
    <source>
        <dbReference type="EMBL" id="ASP49601.1"/>
    </source>
</evidence>
<dbReference type="AlphaFoldDB" id="A0A222GCT8"/>
<evidence type="ECO:0000313" key="7">
    <source>
        <dbReference type="Proteomes" id="UP000202259"/>
    </source>
</evidence>
<proteinExistence type="inferred from homology"/>
<organism evidence="6 7">
    <name type="scientific">Cognaticolwellia beringensis</name>
    <dbReference type="NCBI Taxonomy" id="1967665"/>
    <lineage>
        <taxon>Bacteria</taxon>
        <taxon>Pseudomonadati</taxon>
        <taxon>Pseudomonadota</taxon>
        <taxon>Gammaproteobacteria</taxon>
        <taxon>Alteromonadales</taxon>
        <taxon>Colwelliaceae</taxon>
        <taxon>Cognaticolwellia</taxon>
    </lineage>
</organism>
<name>A0A222GCT8_9GAMM</name>
<evidence type="ECO:0000256" key="5">
    <source>
        <dbReference type="ARBA" id="ARBA00031841"/>
    </source>
</evidence>
<keyword evidence="7" id="KW-1185">Reference proteome</keyword>
<dbReference type="Pfam" id="PF02620">
    <property type="entry name" value="YceD"/>
    <property type="match status" value="1"/>
</dbReference>
<reference evidence="6 7" key="1">
    <citation type="submission" date="2017-08" db="EMBL/GenBank/DDBJ databases">
        <title>Complete genome of Colwellia sp. NB097-1, a psychrophile bacterium ioslated from Bering Sea.</title>
        <authorList>
            <person name="Chen X."/>
        </authorList>
    </citation>
    <scope>NUCLEOTIDE SEQUENCE [LARGE SCALE GENOMIC DNA]</scope>
    <source>
        <strain evidence="6 7">NB097-1</strain>
    </source>
</reference>